<feature type="domain" description="RRM" evidence="6">
    <location>
        <begin position="326"/>
        <end position="404"/>
    </location>
</feature>
<accession>A0A8W8MKZ4</accession>
<feature type="region of interest" description="Disordered" evidence="5">
    <location>
        <begin position="888"/>
        <end position="962"/>
    </location>
</feature>
<evidence type="ECO:0000313" key="7">
    <source>
        <dbReference type="EnsemblMetazoa" id="G3360.4:cds"/>
    </source>
</evidence>
<dbReference type="Proteomes" id="UP000005408">
    <property type="component" value="Unassembled WGS sequence"/>
</dbReference>
<dbReference type="Pfam" id="PF00076">
    <property type="entry name" value="RRM_1"/>
    <property type="match status" value="1"/>
</dbReference>
<feature type="compositionally biased region" description="Polar residues" evidence="5">
    <location>
        <begin position="203"/>
        <end position="212"/>
    </location>
</feature>
<feature type="compositionally biased region" description="Basic and acidic residues" evidence="5">
    <location>
        <begin position="1142"/>
        <end position="1159"/>
    </location>
</feature>
<feature type="compositionally biased region" description="Basic and acidic residues" evidence="5">
    <location>
        <begin position="950"/>
        <end position="962"/>
    </location>
</feature>
<reference evidence="7" key="1">
    <citation type="submission" date="2022-08" db="UniProtKB">
        <authorList>
            <consortium name="EnsemblMetazoa"/>
        </authorList>
    </citation>
    <scope>IDENTIFICATION</scope>
    <source>
        <strain evidence="7">05x7-T-G4-1.051#20</strain>
    </source>
</reference>
<dbReference type="PANTHER" id="PTHR15683:SF8">
    <property type="entry name" value="SCAFFOLD ATTACHMENT FACTOR B, ISOFORM B"/>
    <property type="match status" value="1"/>
</dbReference>
<feature type="compositionally biased region" description="Polar residues" evidence="5">
    <location>
        <begin position="1048"/>
        <end position="1060"/>
    </location>
</feature>
<dbReference type="PROSITE" id="PS50102">
    <property type="entry name" value="RRM"/>
    <property type="match status" value="1"/>
</dbReference>
<feature type="compositionally biased region" description="Polar residues" evidence="5">
    <location>
        <begin position="1241"/>
        <end position="1260"/>
    </location>
</feature>
<feature type="compositionally biased region" description="Basic and acidic residues" evidence="5">
    <location>
        <begin position="420"/>
        <end position="429"/>
    </location>
</feature>
<feature type="region of interest" description="Disordered" evidence="5">
    <location>
        <begin position="20"/>
        <end position="321"/>
    </location>
</feature>
<feature type="compositionally biased region" description="Basic and acidic residues" evidence="5">
    <location>
        <begin position="294"/>
        <end position="307"/>
    </location>
</feature>
<feature type="compositionally biased region" description="Polar residues" evidence="5">
    <location>
        <begin position="308"/>
        <end position="317"/>
    </location>
</feature>
<feature type="compositionally biased region" description="Basic and acidic residues" evidence="5">
    <location>
        <begin position="469"/>
        <end position="534"/>
    </location>
</feature>
<feature type="compositionally biased region" description="Acidic residues" evidence="5">
    <location>
        <begin position="64"/>
        <end position="73"/>
    </location>
</feature>
<feature type="compositionally biased region" description="Low complexity" evidence="5">
    <location>
        <begin position="275"/>
        <end position="285"/>
    </location>
</feature>
<dbReference type="PANTHER" id="PTHR15683">
    <property type="entry name" value="SCAFFOLD ATTACHMENT FACTOR B-RELATED"/>
    <property type="match status" value="1"/>
</dbReference>
<dbReference type="GO" id="GO:0003723">
    <property type="term" value="F:RNA binding"/>
    <property type="evidence" value="ECO:0007669"/>
    <property type="project" value="UniProtKB-UniRule"/>
</dbReference>
<dbReference type="GO" id="GO:0050684">
    <property type="term" value="P:regulation of mRNA processing"/>
    <property type="evidence" value="ECO:0007669"/>
    <property type="project" value="TreeGrafter"/>
</dbReference>
<protein>
    <recommendedName>
        <fullName evidence="6">RRM domain-containing protein</fullName>
    </recommendedName>
</protein>
<name>A0A8W8MKZ4_MAGGI</name>
<feature type="compositionally biased region" description="Acidic residues" evidence="5">
    <location>
        <begin position="29"/>
        <end position="54"/>
    </location>
</feature>
<feature type="compositionally biased region" description="Basic and acidic residues" evidence="5">
    <location>
        <begin position="888"/>
        <end position="921"/>
    </location>
</feature>
<feature type="compositionally biased region" description="Gly residues" evidence="5">
    <location>
        <begin position="1078"/>
        <end position="1088"/>
    </location>
</feature>
<evidence type="ECO:0000313" key="8">
    <source>
        <dbReference type="Proteomes" id="UP000005408"/>
    </source>
</evidence>
<dbReference type="GO" id="GO:0005634">
    <property type="term" value="C:nucleus"/>
    <property type="evidence" value="ECO:0007669"/>
    <property type="project" value="UniProtKB-SubCell"/>
</dbReference>
<evidence type="ECO:0000256" key="5">
    <source>
        <dbReference type="SAM" id="MobiDB-lite"/>
    </source>
</evidence>
<feature type="compositionally biased region" description="Polar residues" evidence="5">
    <location>
        <begin position="1192"/>
        <end position="1210"/>
    </location>
</feature>
<dbReference type="EnsemblMetazoa" id="G3360.4">
    <property type="protein sequence ID" value="G3360.4:cds"/>
    <property type="gene ID" value="G3360"/>
</dbReference>
<dbReference type="SUPFAM" id="SSF54928">
    <property type="entry name" value="RNA-binding domain, RBD"/>
    <property type="match status" value="1"/>
</dbReference>
<sequence length="1354" mass="154881">MDKPEDLLLLDVIEVDDEESYSDLIGGEDGLEMEDNTESEYFEEDSEVVTEESQEGVGESLDVYVDDTQDDLDADIKDREKSVNSNTEEVQSSNKAENASQRSSSTSSTSVKRSNDDRKTSVKLKSSIVSVERLKCSTGKKPGSNSGQRSSGSGQKISSDVDHKPEKPSTSGLKPSSKNLPKSNSSSNKVQKSSSSSKDGQKTESGNMQKARSSGQKSCSSSGQKSSDGSVQKSSGGSGSRSSNGNGQKSGGGSGGNGQKSSSGSRHKTSGGSGQRTSSGSGQKSNSRQRQRSGHSEEREEKVDSKVSMKSSASEDNSGAVPVPSCNLWVSGINSSTRANDLKALFNKHVKVVAAKIMTNARSPDSSCFGYIILSSIEDAKKCIASLNNTKLNGNTISLTFDKPKVELPKSQLSNSSETAVEKPKEAVKKTVSKTSSNTIKVNKTQGRTSTKTKVTDVKGQTQKPENCQTDKKSGDMRPRPTQKTRDNKRDKPAAAGKPDLEKKESKSTDKTGEGRISSRDRSVSSKDQGDKPRRVIHLNWKPGGGEGRGWQSSSGWMRNHRIGYFKSRSAMSHSYDQRNRLSPFRTTQVVDKSRRLKDLHIKQRAEAYKLEQERDEIRKATEEMEWRKQQEQIRLEQLDLERREREWEEQQLLEQIREEEERLRFEEEQRIVVFEEEQRRLVAEEMRIREEERMRFIEPVYNEQDRFVDNRWSPQDGDRFREPGNSPDDRPRGQHRDEGRGYQAHHEDRKHRDRHSAERYEARKKEEREREKQRKERERQERERRDREKREKERQEQLERERQERERKEQERRERERLDQERRERERLEREMKEQERRDREKLEKERQERLRLEKEKEAQEKEKLELAERVKQLERENEEIRIKENKIKEELRLEKEEHDRIRRESLKRTYEPRGHREDYPAQVKRQNMSENRYSSQSDRGYDNYQSTDHQRRNFNRADDQREVYLEHREIAYSKDQTDYDERERYNKFAGERTVTVYRKFDNDQYDRISNSSAPSGYERSKSDYRRDHDRYHDSLNNHNRNREVQNPHTSKTNSNYNRPRNDNKGETRGTSYTKGHGSGNSHGYGRGMESSSNHGYSKGIDQGCSHDRNKGRGKKDYVDCKSSSKRDSYKSPEVSNKSKLTTERKDVSKGRSTDDLWRNAGYGKTTPSNRDQGGYSGSSGDRGPVEGNYPGSNTQSTWSQRGRNSSSHVRAGGDYQPNQPALSMKTDSKGPGAWGNGTGYSVQGASMPQTRMSTSFGSGNERLNPGNVQDMPVQQSVMFQDGRLSNPSVSMPYPMMSVPQRNSGPSMMPHPNPNIIPQPQPSVGMVPHPQEQGVQPGFVNVTYKYYTPGRPF</sequence>
<dbReference type="GO" id="GO:0006357">
    <property type="term" value="P:regulation of transcription by RNA polymerase II"/>
    <property type="evidence" value="ECO:0007669"/>
    <property type="project" value="TreeGrafter"/>
</dbReference>
<feature type="compositionally biased region" description="Gly residues" evidence="5">
    <location>
        <begin position="248"/>
        <end position="258"/>
    </location>
</feature>
<dbReference type="CDD" id="cd12417">
    <property type="entry name" value="RRM_SAFB_like"/>
    <property type="match status" value="1"/>
</dbReference>
<dbReference type="SMART" id="SM00360">
    <property type="entry name" value="RRM"/>
    <property type="match status" value="1"/>
</dbReference>
<feature type="region of interest" description="Disordered" evidence="5">
    <location>
        <begin position="1007"/>
        <end position="1267"/>
    </location>
</feature>
<keyword evidence="8" id="KW-1185">Reference proteome</keyword>
<feature type="compositionally biased region" description="Polar residues" evidence="5">
    <location>
        <begin position="433"/>
        <end position="468"/>
    </location>
</feature>
<feature type="compositionally biased region" description="Low complexity" evidence="5">
    <location>
        <begin position="143"/>
        <end position="158"/>
    </location>
</feature>
<evidence type="ECO:0000256" key="3">
    <source>
        <dbReference type="PROSITE-ProRule" id="PRU00176"/>
    </source>
</evidence>
<feature type="region of interest" description="Disordered" evidence="5">
    <location>
        <begin position="708"/>
        <end position="868"/>
    </location>
</feature>
<dbReference type="InterPro" id="IPR035979">
    <property type="entry name" value="RBD_domain_sf"/>
</dbReference>
<keyword evidence="2" id="KW-0539">Nucleus</keyword>
<dbReference type="InterPro" id="IPR051738">
    <property type="entry name" value="SAF_Modulators"/>
</dbReference>
<feature type="compositionally biased region" description="Basic and acidic residues" evidence="5">
    <location>
        <begin position="756"/>
        <end position="868"/>
    </location>
</feature>
<feature type="compositionally biased region" description="Basic and acidic residues" evidence="5">
    <location>
        <begin position="1106"/>
        <end position="1132"/>
    </location>
</feature>
<feature type="compositionally biased region" description="Low complexity" evidence="5">
    <location>
        <begin position="213"/>
        <end position="247"/>
    </location>
</feature>
<feature type="compositionally biased region" description="Polar residues" evidence="5">
    <location>
        <begin position="926"/>
        <end position="949"/>
    </location>
</feature>
<dbReference type="Gene3D" id="3.30.70.330">
    <property type="match status" value="1"/>
</dbReference>
<comment type="subcellular location">
    <subcellularLocation>
        <location evidence="1">Nucleus</location>
    </subcellularLocation>
</comment>
<evidence type="ECO:0000256" key="1">
    <source>
        <dbReference type="ARBA" id="ARBA00004123"/>
    </source>
</evidence>
<evidence type="ECO:0000259" key="6">
    <source>
        <dbReference type="PROSITE" id="PS50102"/>
    </source>
</evidence>
<keyword evidence="4" id="KW-0175">Coiled coil</keyword>
<feature type="region of interest" description="Disordered" evidence="5">
    <location>
        <begin position="410"/>
        <end position="553"/>
    </location>
</feature>
<feature type="compositionally biased region" description="Basic and acidic residues" evidence="5">
    <location>
        <begin position="717"/>
        <end position="748"/>
    </location>
</feature>
<feature type="compositionally biased region" description="Polar residues" evidence="5">
    <location>
        <begin position="83"/>
        <end position="102"/>
    </location>
</feature>
<dbReference type="InterPro" id="IPR012677">
    <property type="entry name" value="Nucleotide-bd_a/b_plait_sf"/>
</dbReference>
<evidence type="ECO:0000256" key="4">
    <source>
        <dbReference type="SAM" id="Coils"/>
    </source>
</evidence>
<keyword evidence="3" id="KW-0694">RNA-binding</keyword>
<proteinExistence type="predicted"/>
<organism evidence="7 8">
    <name type="scientific">Magallana gigas</name>
    <name type="common">Pacific oyster</name>
    <name type="synonym">Crassostrea gigas</name>
    <dbReference type="NCBI Taxonomy" id="29159"/>
    <lineage>
        <taxon>Eukaryota</taxon>
        <taxon>Metazoa</taxon>
        <taxon>Spiralia</taxon>
        <taxon>Lophotrochozoa</taxon>
        <taxon>Mollusca</taxon>
        <taxon>Bivalvia</taxon>
        <taxon>Autobranchia</taxon>
        <taxon>Pteriomorphia</taxon>
        <taxon>Ostreida</taxon>
        <taxon>Ostreoidea</taxon>
        <taxon>Ostreidae</taxon>
        <taxon>Magallana</taxon>
    </lineage>
</organism>
<feature type="compositionally biased region" description="Basic and acidic residues" evidence="5">
    <location>
        <begin position="1020"/>
        <end position="1047"/>
    </location>
</feature>
<feature type="compositionally biased region" description="Low complexity" evidence="5">
    <location>
        <begin position="173"/>
        <end position="198"/>
    </location>
</feature>
<dbReference type="GO" id="GO:0043565">
    <property type="term" value="F:sequence-specific DNA binding"/>
    <property type="evidence" value="ECO:0007669"/>
    <property type="project" value="TreeGrafter"/>
</dbReference>
<feature type="coiled-coil region" evidence="4">
    <location>
        <begin position="611"/>
        <end position="695"/>
    </location>
</feature>
<dbReference type="InterPro" id="IPR000504">
    <property type="entry name" value="RRM_dom"/>
</dbReference>
<evidence type="ECO:0000256" key="2">
    <source>
        <dbReference type="ARBA" id="ARBA00023242"/>
    </source>
</evidence>